<sequence length="770" mass="88623">MPLKKVIKYLGKETELNYRIVSQGFITIEPRKTFVFCGHLKDELTKEPIISATIQSDDSAVISDSLGYFKIKTIDRKLTIRHLGYKTTIIETDFFNSDGCSTIYLDQQDERLSEVVIMNLLTKGINKKSDGSYLIDFSNFGILPGLLETDALQTVQALPGVQSINETVSNINIRGGSNDQNLLLWDGIKMYQSGHFFGLISIYNPFMTPYTRLIKNGSQVDYTDGVSGTIEMGTARDLNDEFTGSLGLNFISAYGFADIPLGRRSSLQVAARNSISNLVKTPTYNSYADRIISGTDLQSNLQYQKGADIEFDFYDASLRWLWEINDKNRLRISFMNVRNEFDFKEDFVSDATQNFRSSTLFQNSLSLGLHYKRNWSNSFTSELQAYVTDYGLEAKNQDRIKDQLFMQENHVLETGLKFNGFYTMKNGLKLLTGYQFTQTQITDFDFVDDPIYRLKVREIISTHGLYGQLHLESQNNSAQINIGFRFNYIDKLDTYRLEPRVSYNQKLFKHFTFEILGEMKHQVTSQVINFQSDFLGIEKRRWQLANNSDIPLIKSRQASAGLHYVKKGWLVSGETYIKDVTGITAQSQGFQNQYEFVKSIGSYNAYGIDFLIRKEWEKFNTWLSYSNMENHYRFAFSERSFPNNLEIYNAITFGSSFKWNKLKLSAGFTWHSGKPTTLPIIREEIVNGQVNYEPANSSVLDEYFRTDLSAHYQMNLSEHVKADLSFSIWNISGHRNNINKYYYINDSGTLQEVNKYGLNTTPNFSFRLSF</sequence>
<proteinExistence type="predicted"/>
<accession>A0ABU7IQY4</accession>
<dbReference type="InterPro" id="IPR008969">
    <property type="entry name" value="CarboxyPept-like_regulatory"/>
</dbReference>
<dbReference type="Proteomes" id="UP001356308">
    <property type="component" value="Unassembled WGS sequence"/>
</dbReference>
<protein>
    <submittedName>
        <fullName evidence="1">TonB-dependent receptor plug domain-containing protein</fullName>
    </submittedName>
</protein>
<keyword evidence="2" id="KW-1185">Reference proteome</keyword>
<comment type="caution">
    <text evidence="1">The sequence shown here is derived from an EMBL/GenBank/DDBJ whole genome shotgun (WGS) entry which is preliminary data.</text>
</comment>
<keyword evidence="1" id="KW-0675">Receptor</keyword>
<dbReference type="SUPFAM" id="SSF56935">
    <property type="entry name" value="Porins"/>
    <property type="match status" value="1"/>
</dbReference>
<name>A0ABU7IQY4_9FLAO</name>
<organism evidence="1 2">
    <name type="scientific">Maribacter cobaltidurans</name>
    <dbReference type="NCBI Taxonomy" id="1178778"/>
    <lineage>
        <taxon>Bacteria</taxon>
        <taxon>Pseudomonadati</taxon>
        <taxon>Bacteroidota</taxon>
        <taxon>Flavobacteriia</taxon>
        <taxon>Flavobacteriales</taxon>
        <taxon>Flavobacteriaceae</taxon>
        <taxon>Maribacter</taxon>
    </lineage>
</organism>
<evidence type="ECO:0000313" key="2">
    <source>
        <dbReference type="Proteomes" id="UP001356308"/>
    </source>
</evidence>
<gene>
    <name evidence="1" type="ORF">V1I91_04785</name>
</gene>
<dbReference type="SUPFAM" id="SSF49464">
    <property type="entry name" value="Carboxypeptidase regulatory domain-like"/>
    <property type="match status" value="1"/>
</dbReference>
<evidence type="ECO:0000313" key="1">
    <source>
        <dbReference type="EMBL" id="MEE1975370.1"/>
    </source>
</evidence>
<dbReference type="InterPro" id="IPR037066">
    <property type="entry name" value="Plug_dom_sf"/>
</dbReference>
<dbReference type="EMBL" id="JAZDDG010000002">
    <property type="protein sequence ID" value="MEE1975370.1"/>
    <property type="molecule type" value="Genomic_DNA"/>
</dbReference>
<dbReference type="Gene3D" id="2.170.130.10">
    <property type="entry name" value="TonB-dependent receptor, plug domain"/>
    <property type="match status" value="1"/>
</dbReference>
<reference evidence="1 2" key="1">
    <citation type="submission" date="2024-01" db="EMBL/GenBank/DDBJ databases">
        <title>Maribacter spp. originated from different algae showed divergent polysaccharides utilization ability.</title>
        <authorList>
            <person name="Wang H."/>
            <person name="Wu Y."/>
        </authorList>
    </citation>
    <scope>NUCLEOTIDE SEQUENCE [LARGE SCALE GENOMIC DNA]</scope>
    <source>
        <strain evidence="1 2">PR1</strain>
    </source>
</reference>
<dbReference type="RefSeq" id="WP_272650196.1">
    <property type="nucleotide sequence ID" value="NZ_JAZDDG010000002.1"/>
</dbReference>